<reference evidence="3" key="1">
    <citation type="submission" date="2023-05" db="EMBL/GenBank/DDBJ databases">
        <authorList>
            <person name="Stuckert A."/>
        </authorList>
    </citation>
    <scope>NUCLEOTIDE SEQUENCE</scope>
</reference>
<keyword evidence="1" id="KW-0413">Isomerase</keyword>
<feature type="domain" description="PPIase cyclophilin-type" evidence="2">
    <location>
        <begin position="1"/>
        <end position="65"/>
    </location>
</feature>
<dbReference type="SUPFAM" id="SSF50891">
    <property type="entry name" value="Cyclophilin-like"/>
    <property type="match status" value="1"/>
</dbReference>
<dbReference type="InterPro" id="IPR002130">
    <property type="entry name" value="Cyclophilin-type_PPIase_dom"/>
</dbReference>
<dbReference type="PANTHER" id="PTHR11071">
    <property type="entry name" value="PEPTIDYL-PROLYL CIS-TRANS ISOMERASE"/>
    <property type="match status" value="1"/>
</dbReference>
<gene>
    <name evidence="3" type="ORF">SPARVUS_LOCUS14309497</name>
</gene>
<evidence type="ECO:0000259" key="2">
    <source>
        <dbReference type="PROSITE" id="PS50072"/>
    </source>
</evidence>
<comment type="caution">
    <text evidence="3">The sequence shown here is derived from an EMBL/GenBank/DDBJ whole genome shotgun (WGS) entry which is preliminary data.</text>
</comment>
<dbReference type="InterPro" id="IPR029000">
    <property type="entry name" value="Cyclophilin-like_dom_sf"/>
</dbReference>
<sequence>MASSGPNTNGSQFLLCLGKTEWLDGKNVVLGSVVDGMTVLEQIRARYGTRYGKTSKKVVIADCGQL</sequence>
<evidence type="ECO:0000313" key="3">
    <source>
        <dbReference type="EMBL" id="CAI9609791.1"/>
    </source>
</evidence>
<dbReference type="PROSITE" id="PS50072">
    <property type="entry name" value="CSA_PPIASE_2"/>
    <property type="match status" value="1"/>
</dbReference>
<comment type="function">
    <text evidence="1">PPIases accelerate the folding of proteins. It catalyzes the cis-trans isomerization of proline imidic peptide bonds in oligopeptides.</text>
</comment>
<accession>A0ABN9GJZ5</accession>
<comment type="catalytic activity">
    <reaction evidence="1">
        <text>[protein]-peptidylproline (omega=180) = [protein]-peptidylproline (omega=0)</text>
        <dbReference type="Rhea" id="RHEA:16237"/>
        <dbReference type="Rhea" id="RHEA-COMP:10747"/>
        <dbReference type="Rhea" id="RHEA-COMP:10748"/>
        <dbReference type="ChEBI" id="CHEBI:83833"/>
        <dbReference type="ChEBI" id="CHEBI:83834"/>
        <dbReference type="EC" id="5.2.1.8"/>
    </reaction>
</comment>
<keyword evidence="4" id="KW-1185">Reference proteome</keyword>
<evidence type="ECO:0000256" key="1">
    <source>
        <dbReference type="RuleBase" id="RU363019"/>
    </source>
</evidence>
<dbReference type="PANTHER" id="PTHR11071:SF561">
    <property type="entry name" value="PEPTIDYL-PROLYL CIS-TRANS ISOMERASE D-RELATED"/>
    <property type="match status" value="1"/>
</dbReference>
<proteinExistence type="inferred from homology"/>
<comment type="similarity">
    <text evidence="1">Belongs to the cyclophilin-type PPIase family.</text>
</comment>
<dbReference type="Gene3D" id="2.40.100.10">
    <property type="entry name" value="Cyclophilin-like"/>
    <property type="match status" value="1"/>
</dbReference>
<evidence type="ECO:0000313" key="4">
    <source>
        <dbReference type="Proteomes" id="UP001162483"/>
    </source>
</evidence>
<dbReference type="EC" id="5.2.1.8" evidence="1"/>
<dbReference type="PRINTS" id="PR00153">
    <property type="entry name" value="CSAPPISMRASE"/>
</dbReference>
<protein>
    <recommendedName>
        <fullName evidence="1">Peptidyl-prolyl cis-trans isomerase</fullName>
        <shortName evidence="1">PPIase</shortName>
        <ecNumber evidence="1">5.2.1.8</ecNumber>
    </recommendedName>
</protein>
<organism evidence="3 4">
    <name type="scientific">Staurois parvus</name>
    <dbReference type="NCBI Taxonomy" id="386267"/>
    <lineage>
        <taxon>Eukaryota</taxon>
        <taxon>Metazoa</taxon>
        <taxon>Chordata</taxon>
        <taxon>Craniata</taxon>
        <taxon>Vertebrata</taxon>
        <taxon>Euteleostomi</taxon>
        <taxon>Amphibia</taxon>
        <taxon>Batrachia</taxon>
        <taxon>Anura</taxon>
        <taxon>Neobatrachia</taxon>
        <taxon>Ranoidea</taxon>
        <taxon>Ranidae</taxon>
        <taxon>Staurois</taxon>
    </lineage>
</organism>
<dbReference type="Pfam" id="PF00160">
    <property type="entry name" value="Pro_isomerase"/>
    <property type="match status" value="1"/>
</dbReference>
<keyword evidence="1" id="KW-0697">Rotamase</keyword>
<dbReference type="EMBL" id="CATNWA010018834">
    <property type="protein sequence ID" value="CAI9609791.1"/>
    <property type="molecule type" value="Genomic_DNA"/>
</dbReference>
<name>A0ABN9GJZ5_9NEOB</name>
<dbReference type="Proteomes" id="UP001162483">
    <property type="component" value="Unassembled WGS sequence"/>
</dbReference>